<dbReference type="EMBL" id="CM032184">
    <property type="protein sequence ID" value="KAG7093936.1"/>
    <property type="molecule type" value="Genomic_DNA"/>
</dbReference>
<evidence type="ECO:0000313" key="1">
    <source>
        <dbReference type="EMBL" id="KAG7093936.1"/>
    </source>
</evidence>
<sequence length="528" mass="60739">MFHLGSSTSLVDLGYDVIHLILSSIRDDRQHSDLLSISVVSKALRTCTLPLLFGDVAWPREDTPEFYPSEIWVYIRRVRLVEARWTSGLQHEIALDILSQVLPKLPNLSTFSYTLRAQPPSLAFILSLINHNFTSLTSLHLSTSFLARDYSCHFVNISRMQEIVIKYPERSTSLYAAPESKRLLSMECAANLISGSRETLVHLDVPGEYFSLPTFAAMSGDKQFPALKRLVLRGYPPEHSERYPIWTVLSNMPRLSVLEVCCKLRMIGVVPHRYVLMPTDPQILPKQDQSLPPFLKTLVICNPSLTDNILRRLPSSLQCLVLDFVPYWDVMNTGSDLLAYHNPEKLVRLLRALHAAGDSMPHLEHLRINMGWCVTPELLRRISIVFPGLHILEFQGIRYFHRESHDFESNLDLFTQELSKFSYLHTLKLAVELKEDSYKEDGCLRKIGSVDESSQLWANTLARRVLGLKRIAFEHRRHTGKTIGSRSIVGEPLWVWYFLNRFPDEEGNIMRRADEAVDWDLLDKSFRW</sequence>
<dbReference type="Proteomes" id="UP001049176">
    <property type="component" value="Chromosome 4"/>
</dbReference>
<evidence type="ECO:0000313" key="2">
    <source>
        <dbReference type="Proteomes" id="UP001049176"/>
    </source>
</evidence>
<reference evidence="1" key="1">
    <citation type="journal article" date="2021" name="Genome Biol. Evol.">
        <title>The assembled and annotated genome of the fairy-ring fungus Marasmius oreades.</title>
        <authorList>
            <person name="Hiltunen M."/>
            <person name="Ament-Velasquez S.L."/>
            <person name="Johannesson H."/>
        </authorList>
    </citation>
    <scope>NUCLEOTIDE SEQUENCE</scope>
    <source>
        <strain evidence="1">03SP1</strain>
    </source>
</reference>
<dbReference type="SUPFAM" id="SSF52047">
    <property type="entry name" value="RNI-like"/>
    <property type="match status" value="1"/>
</dbReference>
<dbReference type="Gene3D" id="3.80.10.10">
    <property type="entry name" value="Ribonuclease Inhibitor"/>
    <property type="match status" value="1"/>
</dbReference>
<protein>
    <submittedName>
        <fullName evidence="1">Uncharacterized protein</fullName>
    </submittedName>
</protein>
<comment type="caution">
    <text evidence="1">The sequence shown here is derived from an EMBL/GenBank/DDBJ whole genome shotgun (WGS) entry which is preliminary data.</text>
</comment>
<accession>A0A9P7S3B3</accession>
<dbReference type="AlphaFoldDB" id="A0A9P7S3B3"/>
<dbReference type="KEGG" id="more:E1B28_007570"/>
<dbReference type="GeneID" id="66076646"/>
<dbReference type="RefSeq" id="XP_043010406.1">
    <property type="nucleotide sequence ID" value="XM_043152320.1"/>
</dbReference>
<gene>
    <name evidence="1" type="ORF">E1B28_007570</name>
</gene>
<dbReference type="OrthoDB" id="2839919at2759"/>
<keyword evidence="2" id="KW-1185">Reference proteome</keyword>
<organism evidence="1 2">
    <name type="scientific">Marasmius oreades</name>
    <name type="common">fairy-ring Marasmius</name>
    <dbReference type="NCBI Taxonomy" id="181124"/>
    <lineage>
        <taxon>Eukaryota</taxon>
        <taxon>Fungi</taxon>
        <taxon>Dikarya</taxon>
        <taxon>Basidiomycota</taxon>
        <taxon>Agaricomycotina</taxon>
        <taxon>Agaricomycetes</taxon>
        <taxon>Agaricomycetidae</taxon>
        <taxon>Agaricales</taxon>
        <taxon>Marasmiineae</taxon>
        <taxon>Marasmiaceae</taxon>
        <taxon>Marasmius</taxon>
    </lineage>
</organism>
<name>A0A9P7S3B3_9AGAR</name>
<proteinExistence type="predicted"/>
<dbReference type="InterPro" id="IPR032675">
    <property type="entry name" value="LRR_dom_sf"/>
</dbReference>